<protein>
    <recommendedName>
        <fullName evidence="5">PINIT domain-containing protein</fullName>
    </recommendedName>
</protein>
<dbReference type="GO" id="GO:0016925">
    <property type="term" value="P:protein sumoylation"/>
    <property type="evidence" value="ECO:0007669"/>
    <property type="project" value="TreeGrafter"/>
</dbReference>
<evidence type="ECO:0000259" key="5">
    <source>
        <dbReference type="PROSITE" id="PS51466"/>
    </source>
</evidence>
<dbReference type="FunFam" id="2.60.120.780:FF:000001">
    <property type="entry name" value="E3 SUMO-protein ligase PIAS2 isoform X1"/>
    <property type="match status" value="1"/>
</dbReference>
<evidence type="ECO:0000256" key="3">
    <source>
        <dbReference type="ARBA" id="ARBA00022679"/>
    </source>
</evidence>
<dbReference type="InterPro" id="IPR038654">
    <property type="entry name" value="PINIT_sf"/>
</dbReference>
<keyword evidence="7" id="KW-1185">Reference proteome</keyword>
<comment type="pathway">
    <text evidence="1">Protein modification; protein sumoylation.</text>
</comment>
<organism evidence="6 7">
    <name type="scientific">Cnephaeus nilssonii</name>
    <name type="common">Northern bat</name>
    <name type="synonym">Eptesicus nilssonii</name>
    <dbReference type="NCBI Taxonomy" id="3371016"/>
    <lineage>
        <taxon>Eukaryota</taxon>
        <taxon>Metazoa</taxon>
        <taxon>Chordata</taxon>
        <taxon>Craniata</taxon>
        <taxon>Vertebrata</taxon>
        <taxon>Euteleostomi</taxon>
        <taxon>Mammalia</taxon>
        <taxon>Eutheria</taxon>
        <taxon>Laurasiatheria</taxon>
        <taxon>Chiroptera</taxon>
        <taxon>Yangochiroptera</taxon>
        <taxon>Vespertilionidae</taxon>
        <taxon>Cnephaeus</taxon>
    </lineage>
</organism>
<dbReference type="Gene3D" id="2.60.120.780">
    <property type="entry name" value="PINIT domain"/>
    <property type="match status" value="1"/>
</dbReference>
<evidence type="ECO:0000256" key="1">
    <source>
        <dbReference type="ARBA" id="ARBA00004718"/>
    </source>
</evidence>
<sequence length="448" mass="49424">MLNAGASPCVVSALPQWEHRSADPDEWLFPQREQLLAGPGRSTAQPEAGLMPGSAAVVAGASLASAAALRSSEQLESEMVEENQWKTRPSPVGKLRLESHMRLFGPLSVALPQNTTAWRVYFEEVALSLLLLSAASEAGETPATAAALASPEPGFWLSGTPRCGSALTTRGSSCIERLPPGGPVQKAAVGALAAAVQLMAGEGVLWQQPHPRVYKMVGSEELRNMVSSFRFLNYNEQPLFLGFAGQNKTIALQFKLKFENYIDTSTHELLKDLLIYPRSGLQFSVWMVVFHFCDISHSPSFPVGSVLLQDTKPMLEMQQPCPPIPPTHPDVQLKNLPFYDELDVLIEPTSLVQRSIERSQEELFSFTLTRLQVTEIRISRVHLPDGGKDYRVQVQLRLCLAETSCPQKDGYLNNLSIEVNGKLVPHLSTHHHDHFLMKRFNRGALDTL</sequence>
<evidence type="ECO:0000256" key="4">
    <source>
        <dbReference type="ARBA" id="ARBA00022786"/>
    </source>
</evidence>
<gene>
    <name evidence="6" type="ORF">QTO34_004027</name>
</gene>
<dbReference type="PROSITE" id="PS51466">
    <property type="entry name" value="PINIT"/>
    <property type="match status" value="1"/>
</dbReference>
<proteinExistence type="inferred from homology"/>
<keyword evidence="4" id="KW-0833">Ubl conjugation pathway</keyword>
<evidence type="ECO:0000256" key="2">
    <source>
        <dbReference type="ARBA" id="ARBA00005383"/>
    </source>
</evidence>
<dbReference type="EMBL" id="JAULJE010000013">
    <property type="protein sequence ID" value="KAK1336223.1"/>
    <property type="molecule type" value="Genomic_DNA"/>
</dbReference>
<dbReference type="AlphaFoldDB" id="A0AA40LLS8"/>
<comment type="caution">
    <text evidence="6">The sequence shown here is derived from an EMBL/GenBank/DDBJ whole genome shotgun (WGS) entry which is preliminary data.</text>
</comment>
<reference evidence="6" key="1">
    <citation type="submission" date="2023-06" db="EMBL/GenBank/DDBJ databases">
        <title>Reference genome for the Northern bat (Eptesicus nilssonii), a most northern bat species.</title>
        <authorList>
            <person name="Laine V.N."/>
            <person name="Pulliainen A.T."/>
            <person name="Lilley T.M."/>
        </authorList>
    </citation>
    <scope>NUCLEOTIDE SEQUENCE</scope>
    <source>
        <strain evidence="6">BLF_Eptnil</strain>
        <tissue evidence="6">Kidney</tissue>
    </source>
</reference>
<accession>A0AA40LLS8</accession>
<comment type="similarity">
    <text evidence="2">Belongs to the PIAS family.</text>
</comment>
<dbReference type="GO" id="GO:0000785">
    <property type="term" value="C:chromatin"/>
    <property type="evidence" value="ECO:0007669"/>
    <property type="project" value="TreeGrafter"/>
</dbReference>
<dbReference type="GO" id="GO:0061665">
    <property type="term" value="F:SUMO ligase activity"/>
    <property type="evidence" value="ECO:0007669"/>
    <property type="project" value="TreeGrafter"/>
</dbReference>
<keyword evidence="3" id="KW-0808">Transferase</keyword>
<dbReference type="InterPro" id="IPR036361">
    <property type="entry name" value="SAP_dom_sf"/>
</dbReference>
<dbReference type="Proteomes" id="UP001177744">
    <property type="component" value="Unassembled WGS sequence"/>
</dbReference>
<dbReference type="Pfam" id="PF14324">
    <property type="entry name" value="PINIT"/>
    <property type="match status" value="1"/>
</dbReference>
<evidence type="ECO:0000313" key="7">
    <source>
        <dbReference type="Proteomes" id="UP001177744"/>
    </source>
</evidence>
<name>A0AA40LLS8_CNENI</name>
<dbReference type="GO" id="GO:0003712">
    <property type="term" value="F:transcription coregulator activity"/>
    <property type="evidence" value="ECO:0007669"/>
    <property type="project" value="TreeGrafter"/>
</dbReference>
<evidence type="ECO:0000313" key="6">
    <source>
        <dbReference type="EMBL" id="KAK1336223.1"/>
    </source>
</evidence>
<dbReference type="PANTHER" id="PTHR10782:SF12">
    <property type="entry name" value="E3 SUMO-PROTEIN LIGASE PIAS2"/>
    <property type="match status" value="1"/>
</dbReference>
<dbReference type="Gene3D" id="1.10.720.30">
    <property type="entry name" value="SAP domain"/>
    <property type="match status" value="1"/>
</dbReference>
<feature type="domain" description="PINIT" evidence="5">
    <location>
        <begin position="319"/>
        <end position="448"/>
    </location>
</feature>
<dbReference type="InterPro" id="IPR023321">
    <property type="entry name" value="PINIT"/>
</dbReference>
<dbReference type="GO" id="GO:0006357">
    <property type="term" value="P:regulation of transcription by RNA polymerase II"/>
    <property type="evidence" value="ECO:0007669"/>
    <property type="project" value="TreeGrafter"/>
</dbReference>
<dbReference type="PANTHER" id="PTHR10782">
    <property type="entry name" value="ZINC FINGER MIZ DOMAIN-CONTAINING PROTEIN"/>
    <property type="match status" value="1"/>
</dbReference>